<comment type="caution">
    <text evidence="2">The sequence shown here is derived from an EMBL/GenBank/DDBJ whole genome shotgun (WGS) entry which is preliminary data.</text>
</comment>
<protein>
    <recommendedName>
        <fullName evidence="1">dDENN domain-containing protein</fullName>
    </recommendedName>
</protein>
<gene>
    <name evidence="2" type="ORF">KUTeg_023602</name>
</gene>
<reference evidence="2 3" key="1">
    <citation type="submission" date="2022-12" db="EMBL/GenBank/DDBJ databases">
        <title>Chromosome-level genome of Tegillarca granosa.</title>
        <authorList>
            <person name="Kim J."/>
        </authorList>
    </citation>
    <scope>NUCLEOTIDE SEQUENCE [LARGE SCALE GENOMIC DNA]</scope>
    <source>
        <strain evidence="2">Teg-2019</strain>
        <tissue evidence="2">Adductor muscle</tissue>
    </source>
</reference>
<sequence>MISEAFLRLFVEVVGHYGEHIYTQQDNKRVFQYKSQNTSVNTKENFIKSGLSESVQQFLEWFTETQMFEVFMTDQLEGRSHEKTLELFNSRIMEYKTQELSGKETKQGQKMKCLKKLLKAS</sequence>
<dbReference type="SMART" id="SM00801">
    <property type="entry name" value="dDENN"/>
    <property type="match status" value="1"/>
</dbReference>
<dbReference type="Pfam" id="PF03455">
    <property type="entry name" value="dDENN"/>
    <property type="match status" value="1"/>
</dbReference>
<evidence type="ECO:0000313" key="3">
    <source>
        <dbReference type="Proteomes" id="UP001217089"/>
    </source>
</evidence>
<keyword evidence="3" id="KW-1185">Reference proteome</keyword>
<dbReference type="Proteomes" id="UP001217089">
    <property type="component" value="Unassembled WGS sequence"/>
</dbReference>
<name>A0ABQ9E2N7_TEGGR</name>
<dbReference type="InterPro" id="IPR005112">
    <property type="entry name" value="dDENN_dom"/>
</dbReference>
<organism evidence="2 3">
    <name type="scientific">Tegillarca granosa</name>
    <name type="common">Malaysian cockle</name>
    <name type="synonym">Anadara granosa</name>
    <dbReference type="NCBI Taxonomy" id="220873"/>
    <lineage>
        <taxon>Eukaryota</taxon>
        <taxon>Metazoa</taxon>
        <taxon>Spiralia</taxon>
        <taxon>Lophotrochozoa</taxon>
        <taxon>Mollusca</taxon>
        <taxon>Bivalvia</taxon>
        <taxon>Autobranchia</taxon>
        <taxon>Pteriomorphia</taxon>
        <taxon>Arcoida</taxon>
        <taxon>Arcoidea</taxon>
        <taxon>Arcidae</taxon>
        <taxon>Tegillarca</taxon>
    </lineage>
</organism>
<accession>A0ABQ9E2N7</accession>
<feature type="domain" description="dDENN" evidence="1">
    <location>
        <begin position="2"/>
        <end position="75"/>
    </location>
</feature>
<dbReference type="EMBL" id="JARBDR010000921">
    <property type="protein sequence ID" value="KAJ8299542.1"/>
    <property type="molecule type" value="Genomic_DNA"/>
</dbReference>
<evidence type="ECO:0000259" key="1">
    <source>
        <dbReference type="SMART" id="SM00801"/>
    </source>
</evidence>
<proteinExistence type="predicted"/>
<evidence type="ECO:0000313" key="2">
    <source>
        <dbReference type="EMBL" id="KAJ8299542.1"/>
    </source>
</evidence>